<comment type="caution">
    <text evidence="7">The sequence shown here is derived from an EMBL/GenBank/DDBJ whole genome shotgun (WGS) entry which is preliminary data.</text>
</comment>
<keyword evidence="8" id="KW-1185">Reference proteome</keyword>
<dbReference type="PANTHER" id="PTHR14952">
    <property type="entry name" value="ROPPORIN-1-LIKE PROTEIN"/>
    <property type="match status" value="1"/>
</dbReference>
<comment type="similarity">
    <text evidence="5">Belongs to the ropporin family.</text>
</comment>
<feature type="compositionally biased region" description="Basic and acidic residues" evidence="6">
    <location>
        <begin position="469"/>
        <end position="481"/>
    </location>
</feature>
<feature type="region of interest" description="Disordered" evidence="6">
    <location>
        <begin position="463"/>
        <end position="500"/>
    </location>
</feature>
<evidence type="ECO:0000256" key="3">
    <source>
        <dbReference type="ARBA" id="ARBA00023069"/>
    </source>
</evidence>
<accession>A0ABD1ERA9</accession>
<dbReference type="GO" id="GO:0031514">
    <property type="term" value="C:motile cilium"/>
    <property type="evidence" value="ECO:0007669"/>
    <property type="project" value="UniProtKB-SubCell"/>
</dbReference>
<comment type="subcellular location">
    <subcellularLocation>
        <location evidence="1">Cell projection</location>
        <location evidence="1">Cilium</location>
        <location evidence="1">Flagellum</location>
    </subcellularLocation>
</comment>
<dbReference type="Proteomes" id="UP001566132">
    <property type="component" value="Unassembled WGS sequence"/>
</dbReference>
<proteinExistence type="inferred from homology"/>
<keyword evidence="3" id="KW-0969">Cilium</keyword>
<feature type="region of interest" description="Disordered" evidence="6">
    <location>
        <begin position="344"/>
        <end position="384"/>
    </location>
</feature>
<sequence>MPSVTESMYCAEQICIPPSFPYLLRQYAKAAIRSQPTDLLKWSTAYFRCISLNVPPPVKPRLEYPVPQDFYGITPGWLKALIYQLQNNPTVSFKILWDRWMGACLQHNTLIQLLCLGGFEDPYAINWLKFIAICAATLTDDLTHTMILICEILTEEPEGGSAMITLETFTVLYEFLAKIDASHGQNLRNYFFRDSLLSLWREKISKEEMKEIEKVESIVELEESVITKTSTESVEEERVSDVERVVSCPSLPEDDQYSIEYLLRQQQIIHIAEEEFESEEEEEFAGFKHRELEDQIVFPDIEEEEIRQDETEKTKDVDLAVTENDEDEEIKFQDKEAELEETEQAIKKDEEQAEGAVEEADEIEKKQDENIVSQVEPQEAEETIEQIESADTIINQPVRDLDHIFDDDFRLREDLERLRKLQQELAGETDEELEKFKCRLIAEMPLSSSQEEGIKHFQLSQTVEQTGNIEKDKTEDVEGSKSGETSSDPQENEQTDKNKAPYDDIYVEAIRGIGVCLPDSIIQTVIEYMKNCAKVQHGMVMPRNIRHYSCPPLEILDY</sequence>
<protein>
    <submittedName>
        <fullName evidence="7">Uncharacterized protein</fullName>
    </submittedName>
</protein>
<evidence type="ECO:0000256" key="2">
    <source>
        <dbReference type="ARBA" id="ARBA00022846"/>
    </source>
</evidence>
<name>A0ABD1ERA9_HYPHA</name>
<keyword evidence="2" id="KW-0282">Flagellum</keyword>
<evidence type="ECO:0000256" key="4">
    <source>
        <dbReference type="ARBA" id="ARBA00023273"/>
    </source>
</evidence>
<evidence type="ECO:0000256" key="6">
    <source>
        <dbReference type="SAM" id="MobiDB-lite"/>
    </source>
</evidence>
<dbReference type="AlphaFoldDB" id="A0ABD1ERA9"/>
<dbReference type="EMBL" id="JBDJPC010000005">
    <property type="protein sequence ID" value="KAL1501056.1"/>
    <property type="molecule type" value="Genomic_DNA"/>
</dbReference>
<reference evidence="7 8" key="1">
    <citation type="submission" date="2024-05" db="EMBL/GenBank/DDBJ databases">
        <title>Genetic variation in Jamaican populations of the coffee berry borer (Hypothenemus hampei).</title>
        <authorList>
            <person name="Errbii M."/>
            <person name="Myrie A."/>
        </authorList>
    </citation>
    <scope>NUCLEOTIDE SEQUENCE [LARGE SCALE GENOMIC DNA]</scope>
    <source>
        <strain evidence="7">JA-Hopewell-2020-01-JO</strain>
        <tissue evidence="7">Whole body</tissue>
    </source>
</reference>
<keyword evidence="4" id="KW-0966">Cell projection</keyword>
<evidence type="ECO:0000256" key="1">
    <source>
        <dbReference type="ARBA" id="ARBA00004230"/>
    </source>
</evidence>
<feature type="compositionally biased region" description="Acidic residues" evidence="6">
    <location>
        <begin position="351"/>
        <end position="362"/>
    </location>
</feature>
<dbReference type="Gene3D" id="1.20.890.10">
    <property type="entry name" value="cAMP-dependent protein kinase regulatory subunit, dimerization-anchoring domain"/>
    <property type="match status" value="1"/>
</dbReference>
<evidence type="ECO:0000313" key="7">
    <source>
        <dbReference type="EMBL" id="KAL1501056.1"/>
    </source>
</evidence>
<gene>
    <name evidence="7" type="ORF">ABEB36_006455</name>
</gene>
<evidence type="ECO:0000313" key="8">
    <source>
        <dbReference type="Proteomes" id="UP001566132"/>
    </source>
</evidence>
<dbReference type="PANTHER" id="PTHR14952:SF9">
    <property type="entry name" value="EF-HAND DOMAIN-CONTAINING PROTEIN"/>
    <property type="match status" value="1"/>
</dbReference>
<dbReference type="SUPFAM" id="SSF47391">
    <property type="entry name" value="Dimerization-anchoring domain of cAMP-dependent PK regulatory subunit"/>
    <property type="match status" value="1"/>
</dbReference>
<organism evidence="7 8">
    <name type="scientific">Hypothenemus hampei</name>
    <name type="common">Coffee berry borer</name>
    <dbReference type="NCBI Taxonomy" id="57062"/>
    <lineage>
        <taxon>Eukaryota</taxon>
        <taxon>Metazoa</taxon>
        <taxon>Ecdysozoa</taxon>
        <taxon>Arthropoda</taxon>
        <taxon>Hexapoda</taxon>
        <taxon>Insecta</taxon>
        <taxon>Pterygota</taxon>
        <taxon>Neoptera</taxon>
        <taxon>Endopterygota</taxon>
        <taxon>Coleoptera</taxon>
        <taxon>Polyphaga</taxon>
        <taxon>Cucujiformia</taxon>
        <taxon>Curculionidae</taxon>
        <taxon>Scolytinae</taxon>
        <taxon>Hypothenemus</taxon>
    </lineage>
</organism>
<evidence type="ECO:0000256" key="5">
    <source>
        <dbReference type="ARBA" id="ARBA00035651"/>
    </source>
</evidence>